<gene>
    <name evidence="1" type="ORF">EVJ47_06005</name>
</gene>
<name>A0A519BAB3_9DELT</name>
<evidence type="ECO:0000313" key="2">
    <source>
        <dbReference type="Proteomes" id="UP000320813"/>
    </source>
</evidence>
<dbReference type="Proteomes" id="UP000320813">
    <property type="component" value="Unassembled WGS sequence"/>
</dbReference>
<evidence type="ECO:0000313" key="1">
    <source>
        <dbReference type="EMBL" id="RZD14219.1"/>
    </source>
</evidence>
<dbReference type="EMBL" id="SGBD01000003">
    <property type="protein sequence ID" value="RZD14219.1"/>
    <property type="molecule type" value="Genomic_DNA"/>
</dbReference>
<reference evidence="1 2" key="1">
    <citation type="submission" date="2019-01" db="EMBL/GenBank/DDBJ databases">
        <title>Insights into ecological role of a new deltaproteobacterial order Candidatus Sinidesulfobacterales (Sva0485) by metagenomics and metatranscriptomics.</title>
        <authorList>
            <person name="Tan S."/>
            <person name="Liu J."/>
            <person name="Fang Y."/>
            <person name="Hedlund B.P."/>
            <person name="Lian Z.H."/>
            <person name="Huang L.Y."/>
            <person name="Li J.T."/>
            <person name="Huang L.N."/>
            <person name="Li W.J."/>
            <person name="Jiang H.C."/>
            <person name="Dong H.L."/>
            <person name="Shu W.S."/>
        </authorList>
    </citation>
    <scope>NUCLEOTIDE SEQUENCE [LARGE SCALE GENOMIC DNA]</scope>
    <source>
        <strain evidence="1">AP3</strain>
    </source>
</reference>
<protein>
    <submittedName>
        <fullName evidence="1">Uncharacterized protein</fullName>
    </submittedName>
</protein>
<dbReference type="AlphaFoldDB" id="A0A519BAB3"/>
<organism evidence="1 2">
    <name type="scientific">Candidatus Acidulodesulfobacterium ferriphilum</name>
    <dbReference type="NCBI Taxonomy" id="2597223"/>
    <lineage>
        <taxon>Bacteria</taxon>
        <taxon>Deltaproteobacteria</taxon>
        <taxon>Candidatus Acidulodesulfobacterales</taxon>
        <taxon>Candidatus Acidulodesulfobacterium</taxon>
    </lineage>
</organism>
<sequence>MLTITKEDIKNIFYANLFYEIHKTEEIISLFKKKYGKNFEEFEKDAKNGKENFEIWDDYIEWKAYKKTLEKLKKDEKDLASGNIRLPQ</sequence>
<accession>A0A519BAB3</accession>
<comment type="caution">
    <text evidence="1">The sequence shown here is derived from an EMBL/GenBank/DDBJ whole genome shotgun (WGS) entry which is preliminary data.</text>
</comment>
<proteinExistence type="predicted"/>